<reference evidence="1" key="1">
    <citation type="submission" date="2021-06" db="EMBL/GenBank/DDBJ databases">
        <authorList>
            <person name="Hodson N. C."/>
            <person name="Mongue J. A."/>
            <person name="Jaron S. K."/>
        </authorList>
    </citation>
    <scope>NUCLEOTIDE SEQUENCE</scope>
</reference>
<feature type="non-terminal residue" evidence="1">
    <location>
        <position position="1"/>
    </location>
</feature>
<dbReference type="EMBL" id="CAJVCH010530380">
    <property type="protein sequence ID" value="CAG7823726.1"/>
    <property type="molecule type" value="Genomic_DNA"/>
</dbReference>
<organism evidence="1 2">
    <name type="scientific">Allacma fusca</name>
    <dbReference type="NCBI Taxonomy" id="39272"/>
    <lineage>
        <taxon>Eukaryota</taxon>
        <taxon>Metazoa</taxon>
        <taxon>Ecdysozoa</taxon>
        <taxon>Arthropoda</taxon>
        <taxon>Hexapoda</taxon>
        <taxon>Collembola</taxon>
        <taxon>Symphypleona</taxon>
        <taxon>Sminthuridae</taxon>
        <taxon>Allacma</taxon>
    </lineage>
</organism>
<protein>
    <submittedName>
        <fullName evidence="1">Uncharacterized protein</fullName>
    </submittedName>
</protein>
<gene>
    <name evidence="1" type="ORF">AFUS01_LOCUS33927</name>
</gene>
<evidence type="ECO:0000313" key="1">
    <source>
        <dbReference type="EMBL" id="CAG7823726.1"/>
    </source>
</evidence>
<evidence type="ECO:0000313" key="2">
    <source>
        <dbReference type="Proteomes" id="UP000708208"/>
    </source>
</evidence>
<comment type="caution">
    <text evidence="1">The sequence shown here is derived from an EMBL/GenBank/DDBJ whole genome shotgun (WGS) entry which is preliminary data.</text>
</comment>
<dbReference type="AlphaFoldDB" id="A0A8J2KY85"/>
<dbReference type="Proteomes" id="UP000708208">
    <property type="component" value="Unassembled WGS sequence"/>
</dbReference>
<name>A0A8J2KY85_9HEXA</name>
<accession>A0A8J2KY85</accession>
<proteinExistence type="predicted"/>
<sequence>MDHPRSFWIAPVFRTGIYNINTGKAVSKHPPYPILFRLLADWEIQSHCFEKWMEDARILTANECQGEGLQLRNPTLLLSSFVCSPQSFHYSFPGEIHTSILHTSVQQ</sequence>
<keyword evidence="2" id="KW-1185">Reference proteome</keyword>